<dbReference type="SMART" id="SM00086">
    <property type="entry name" value="PAC"/>
    <property type="match status" value="1"/>
</dbReference>
<dbReference type="EMBL" id="LGTC01000001">
    <property type="protein sequence ID" value="KNY29891.1"/>
    <property type="molecule type" value="Genomic_DNA"/>
</dbReference>
<dbReference type="SMART" id="SM00387">
    <property type="entry name" value="HATPase_c"/>
    <property type="match status" value="1"/>
</dbReference>
<dbReference type="Gene3D" id="3.30.565.10">
    <property type="entry name" value="Histidine kinase-like ATPase, C-terminal domain"/>
    <property type="match status" value="1"/>
</dbReference>
<dbReference type="CDD" id="cd00130">
    <property type="entry name" value="PAS"/>
    <property type="match status" value="1"/>
</dbReference>
<keyword evidence="7" id="KW-0067">ATP-binding</keyword>
<dbReference type="SMART" id="SM00091">
    <property type="entry name" value="PAS"/>
    <property type="match status" value="2"/>
</dbReference>
<dbReference type="InterPro" id="IPR001610">
    <property type="entry name" value="PAC"/>
</dbReference>
<feature type="domain" description="Histidine kinase" evidence="10">
    <location>
        <begin position="288"/>
        <end position="512"/>
    </location>
</feature>
<dbReference type="PROSITE" id="PS50113">
    <property type="entry name" value="PAC"/>
    <property type="match status" value="1"/>
</dbReference>
<reference evidence="14" key="1">
    <citation type="submission" date="2015-07" db="EMBL/GenBank/DDBJ databases">
        <title>Near-Complete Genome Sequence of the Cellulolytic Bacterium Bacteroides (Pseudobacteroides) cellulosolvens ATCC 35603.</title>
        <authorList>
            <person name="Dassa B."/>
            <person name="Utturkar S.M."/>
            <person name="Klingeman D.M."/>
            <person name="Hurt R.A."/>
            <person name="Keller M."/>
            <person name="Xu J."/>
            <person name="Reddy Y.H.K."/>
            <person name="Borovok I."/>
            <person name="Grinberg I.R."/>
            <person name="Lamed R."/>
            <person name="Zhivin O."/>
            <person name="Bayer E.A."/>
            <person name="Brown S.D."/>
        </authorList>
    </citation>
    <scope>NUCLEOTIDE SEQUENCE [LARGE SCALE GENOMIC DNA]</scope>
    <source>
        <strain evidence="14">DSM 2933</strain>
    </source>
</reference>
<proteinExistence type="predicted"/>
<dbReference type="eggNOG" id="COG2205">
    <property type="taxonomic scope" value="Bacteria"/>
</dbReference>
<evidence type="ECO:0000259" key="11">
    <source>
        <dbReference type="PROSITE" id="PS50112"/>
    </source>
</evidence>
<dbReference type="InterPro" id="IPR004358">
    <property type="entry name" value="Sig_transdc_His_kin-like_C"/>
</dbReference>
<dbReference type="GO" id="GO:0005524">
    <property type="term" value="F:ATP binding"/>
    <property type="evidence" value="ECO:0007669"/>
    <property type="project" value="UniProtKB-KW"/>
</dbReference>
<sequence length="544" mass="63217">MNKVTKNIDSYYKLLFENNPVMQIILNRDSFQIIDANKAARDFFRDISYSCNGECITKIMPEDTVLLITKHINNLSIAKSEKVSINLEKEKEKFNFLLEISFIFSEQTTDLLFSFTNTTDYLNTAESKIKTMEQALELSQAKYRTLIENTSDIMFSYDAKGVFTYMSNSVNRFGYQVDEIIGKNVMDFIHEEDREYVYKEISNSLSGLKGQVPRIFRIKLKDNSYIVVEEIGESILDELGKVVMITGILRDISDRKKNLELTQKIEQNNLLLREAKEYDKLKTEFFANISHEFRTPLSVIMATLQLFKLIAKKNCKNCEQMEKFNSYFYTIKQNCYRLTRLVNNLIDITRIDSDFYIISLQNHNIVKIIENIVLSISEFVENKGLTIELIKEDDVIITACDPDKVERIMLNLISNAIKFNLEGGKITIKIKRVDNDIQVSVIDTGIGIPPDKLNIIFERFRQIDKSLTRNREGSGIGLSLVKSLVEMHEGKIYVESKYGCGSKFIINLPQRYVNNKEIHQNNYDKKREVQIEKIQIEFSDIYMK</sequence>
<dbReference type="Pfam" id="PF00989">
    <property type="entry name" value="PAS"/>
    <property type="match status" value="1"/>
</dbReference>
<dbReference type="PROSITE" id="PS50109">
    <property type="entry name" value="HIS_KIN"/>
    <property type="match status" value="1"/>
</dbReference>
<dbReference type="InterPro" id="IPR036097">
    <property type="entry name" value="HisK_dim/P_sf"/>
</dbReference>
<dbReference type="GO" id="GO:0006355">
    <property type="term" value="P:regulation of DNA-templated transcription"/>
    <property type="evidence" value="ECO:0007669"/>
    <property type="project" value="InterPro"/>
</dbReference>
<keyword evidence="4" id="KW-0808">Transferase</keyword>
<evidence type="ECO:0000256" key="9">
    <source>
        <dbReference type="SAM" id="Coils"/>
    </source>
</evidence>
<keyword evidence="3" id="KW-0597">Phosphoprotein</keyword>
<dbReference type="PANTHER" id="PTHR43711">
    <property type="entry name" value="TWO-COMPONENT HISTIDINE KINASE"/>
    <property type="match status" value="1"/>
</dbReference>
<evidence type="ECO:0000259" key="12">
    <source>
        <dbReference type="PROSITE" id="PS50113"/>
    </source>
</evidence>
<evidence type="ECO:0000313" key="13">
    <source>
        <dbReference type="EMBL" id="KNY29891.1"/>
    </source>
</evidence>
<feature type="coiled-coil region" evidence="9">
    <location>
        <begin position="122"/>
        <end position="149"/>
    </location>
</feature>
<keyword evidence="14" id="KW-1185">Reference proteome</keyword>
<dbReference type="SMART" id="SM00388">
    <property type="entry name" value="HisKA"/>
    <property type="match status" value="1"/>
</dbReference>
<feature type="domain" description="PAC" evidence="12">
    <location>
        <begin position="212"/>
        <end position="264"/>
    </location>
</feature>
<dbReference type="AlphaFoldDB" id="A0A0L6JVJ8"/>
<feature type="domain" description="PAS" evidence="11">
    <location>
        <begin position="139"/>
        <end position="208"/>
    </location>
</feature>
<evidence type="ECO:0000256" key="1">
    <source>
        <dbReference type="ARBA" id="ARBA00000085"/>
    </source>
</evidence>
<keyword evidence="9" id="KW-0175">Coiled coil</keyword>
<dbReference type="InterPro" id="IPR050736">
    <property type="entry name" value="Sensor_HK_Regulatory"/>
</dbReference>
<dbReference type="InterPro" id="IPR000700">
    <property type="entry name" value="PAS-assoc_C"/>
</dbReference>
<protein>
    <recommendedName>
        <fullName evidence="2">histidine kinase</fullName>
        <ecNumber evidence="2">2.7.13.3</ecNumber>
    </recommendedName>
</protein>
<dbReference type="InterPro" id="IPR013767">
    <property type="entry name" value="PAS_fold"/>
</dbReference>
<dbReference type="Pfam" id="PF00512">
    <property type="entry name" value="HisKA"/>
    <property type="match status" value="1"/>
</dbReference>
<dbReference type="InterPro" id="IPR003661">
    <property type="entry name" value="HisK_dim/P_dom"/>
</dbReference>
<dbReference type="EC" id="2.7.13.3" evidence="2"/>
<dbReference type="SUPFAM" id="SSF55874">
    <property type="entry name" value="ATPase domain of HSP90 chaperone/DNA topoisomerase II/histidine kinase"/>
    <property type="match status" value="1"/>
</dbReference>
<gene>
    <name evidence="13" type="ORF">Bccel_5168</name>
</gene>
<dbReference type="Pfam" id="PF02518">
    <property type="entry name" value="HATPase_c"/>
    <property type="match status" value="1"/>
</dbReference>
<dbReference type="InterPro" id="IPR003594">
    <property type="entry name" value="HATPase_dom"/>
</dbReference>
<dbReference type="PROSITE" id="PS50112">
    <property type="entry name" value="PAS"/>
    <property type="match status" value="1"/>
</dbReference>
<evidence type="ECO:0000256" key="4">
    <source>
        <dbReference type="ARBA" id="ARBA00022679"/>
    </source>
</evidence>
<keyword evidence="8" id="KW-0902">Two-component regulatory system</keyword>
<evidence type="ECO:0000256" key="8">
    <source>
        <dbReference type="ARBA" id="ARBA00023012"/>
    </source>
</evidence>
<evidence type="ECO:0000313" key="14">
    <source>
        <dbReference type="Proteomes" id="UP000036923"/>
    </source>
</evidence>
<evidence type="ECO:0000256" key="3">
    <source>
        <dbReference type="ARBA" id="ARBA00022553"/>
    </source>
</evidence>
<keyword evidence="5" id="KW-0547">Nucleotide-binding</keyword>
<comment type="caution">
    <text evidence="13">The sequence shown here is derived from an EMBL/GenBank/DDBJ whole genome shotgun (WGS) entry which is preliminary data.</text>
</comment>
<dbReference type="STRING" id="398512.Bccel_5168"/>
<evidence type="ECO:0000256" key="6">
    <source>
        <dbReference type="ARBA" id="ARBA00022777"/>
    </source>
</evidence>
<evidence type="ECO:0000256" key="7">
    <source>
        <dbReference type="ARBA" id="ARBA00022840"/>
    </source>
</evidence>
<evidence type="ECO:0000256" key="2">
    <source>
        <dbReference type="ARBA" id="ARBA00012438"/>
    </source>
</evidence>
<comment type="catalytic activity">
    <reaction evidence="1">
        <text>ATP + protein L-histidine = ADP + protein N-phospho-L-histidine.</text>
        <dbReference type="EC" id="2.7.13.3"/>
    </reaction>
</comment>
<evidence type="ECO:0000256" key="5">
    <source>
        <dbReference type="ARBA" id="ARBA00022741"/>
    </source>
</evidence>
<name>A0A0L6JVJ8_9FIRM</name>
<dbReference type="InterPro" id="IPR005467">
    <property type="entry name" value="His_kinase_dom"/>
</dbReference>
<dbReference type="CDD" id="cd16922">
    <property type="entry name" value="HATPase_EvgS-ArcB-TorS-like"/>
    <property type="match status" value="1"/>
</dbReference>
<evidence type="ECO:0000259" key="10">
    <source>
        <dbReference type="PROSITE" id="PS50109"/>
    </source>
</evidence>
<dbReference type="Gene3D" id="1.10.287.130">
    <property type="match status" value="1"/>
</dbReference>
<organism evidence="13 14">
    <name type="scientific">Pseudobacteroides cellulosolvens ATCC 35603 = DSM 2933</name>
    <dbReference type="NCBI Taxonomy" id="398512"/>
    <lineage>
        <taxon>Bacteria</taxon>
        <taxon>Bacillati</taxon>
        <taxon>Bacillota</taxon>
        <taxon>Clostridia</taxon>
        <taxon>Eubacteriales</taxon>
        <taxon>Oscillospiraceae</taxon>
        <taxon>Pseudobacteroides</taxon>
    </lineage>
</organism>
<dbReference type="NCBIfam" id="TIGR00229">
    <property type="entry name" value="sensory_box"/>
    <property type="match status" value="1"/>
</dbReference>
<dbReference type="CDD" id="cd00082">
    <property type="entry name" value="HisKA"/>
    <property type="match status" value="1"/>
</dbReference>
<dbReference type="InterPro" id="IPR000014">
    <property type="entry name" value="PAS"/>
</dbReference>
<accession>A0A0L6JVJ8</accession>
<dbReference type="Pfam" id="PF13188">
    <property type="entry name" value="PAS_8"/>
    <property type="match status" value="1"/>
</dbReference>
<dbReference type="PRINTS" id="PR00344">
    <property type="entry name" value="BCTRLSENSOR"/>
</dbReference>
<dbReference type="FunFam" id="3.30.565.10:FF:000037">
    <property type="entry name" value="Hybrid sensor histidine kinase/response regulator"/>
    <property type="match status" value="1"/>
</dbReference>
<dbReference type="PANTHER" id="PTHR43711:SF26">
    <property type="entry name" value="SENSOR HISTIDINE KINASE RCSC"/>
    <property type="match status" value="1"/>
</dbReference>
<dbReference type="SUPFAM" id="SSF47384">
    <property type="entry name" value="Homodimeric domain of signal transducing histidine kinase"/>
    <property type="match status" value="1"/>
</dbReference>
<dbReference type="GO" id="GO:0000155">
    <property type="term" value="F:phosphorelay sensor kinase activity"/>
    <property type="evidence" value="ECO:0007669"/>
    <property type="project" value="InterPro"/>
</dbReference>
<dbReference type="InterPro" id="IPR035965">
    <property type="entry name" value="PAS-like_dom_sf"/>
</dbReference>
<dbReference type="Proteomes" id="UP000036923">
    <property type="component" value="Unassembled WGS sequence"/>
</dbReference>
<dbReference type="InterPro" id="IPR036890">
    <property type="entry name" value="HATPase_C_sf"/>
</dbReference>
<dbReference type="OrthoDB" id="9813394at2"/>
<dbReference type="SUPFAM" id="SSF55785">
    <property type="entry name" value="PYP-like sensor domain (PAS domain)"/>
    <property type="match status" value="1"/>
</dbReference>
<dbReference type="Gene3D" id="3.30.450.20">
    <property type="entry name" value="PAS domain"/>
    <property type="match status" value="1"/>
</dbReference>
<keyword evidence="6 13" id="KW-0418">Kinase</keyword>
<dbReference type="RefSeq" id="WP_050753832.1">
    <property type="nucleotide sequence ID" value="NZ_JQKC01000022.1"/>
</dbReference>